<dbReference type="InterPro" id="IPR003439">
    <property type="entry name" value="ABC_transporter-like_ATP-bd"/>
</dbReference>
<evidence type="ECO:0000256" key="1">
    <source>
        <dbReference type="ARBA" id="ARBA00022448"/>
    </source>
</evidence>
<dbReference type="CDD" id="cd03255">
    <property type="entry name" value="ABC_MJ0796_LolCDE_FtsE"/>
    <property type="match status" value="1"/>
</dbReference>
<dbReference type="EMBL" id="FZPD01000003">
    <property type="protein sequence ID" value="SNS94095.1"/>
    <property type="molecule type" value="Genomic_DNA"/>
</dbReference>
<dbReference type="GO" id="GO:0016887">
    <property type="term" value="F:ATP hydrolysis activity"/>
    <property type="evidence" value="ECO:0007669"/>
    <property type="project" value="InterPro"/>
</dbReference>
<name>A0A239IKK0_EKHLU</name>
<evidence type="ECO:0000313" key="8">
    <source>
        <dbReference type="Proteomes" id="UP000198393"/>
    </source>
</evidence>
<dbReference type="GO" id="GO:0098796">
    <property type="term" value="C:membrane protein complex"/>
    <property type="evidence" value="ECO:0007669"/>
    <property type="project" value="UniProtKB-ARBA"/>
</dbReference>
<dbReference type="PANTHER" id="PTHR42798:SF6">
    <property type="entry name" value="CELL DIVISION ATP-BINDING PROTEIN FTSE"/>
    <property type="match status" value="1"/>
</dbReference>
<evidence type="ECO:0000313" key="7">
    <source>
        <dbReference type="EMBL" id="SNS94095.1"/>
    </source>
</evidence>
<evidence type="ECO:0000256" key="2">
    <source>
        <dbReference type="ARBA" id="ARBA00022741"/>
    </source>
</evidence>
<dbReference type="Proteomes" id="UP000198393">
    <property type="component" value="Unassembled WGS sequence"/>
</dbReference>
<evidence type="ECO:0000256" key="4">
    <source>
        <dbReference type="ARBA" id="ARBA00022967"/>
    </source>
</evidence>
<keyword evidence="2" id="KW-0547">Nucleotide-binding</keyword>
<dbReference type="RefSeq" id="WP_089356454.1">
    <property type="nucleotide sequence ID" value="NZ_FZPD01000003.1"/>
</dbReference>
<comment type="similarity">
    <text evidence="5">Belongs to the ABC transporter superfamily. Macrolide exporter (TC 3.A.1.122) family.</text>
</comment>
<dbReference type="GO" id="GO:0005524">
    <property type="term" value="F:ATP binding"/>
    <property type="evidence" value="ECO:0007669"/>
    <property type="project" value="UniProtKB-KW"/>
</dbReference>
<dbReference type="PANTHER" id="PTHR42798">
    <property type="entry name" value="LIPOPROTEIN-RELEASING SYSTEM ATP-BINDING PROTEIN LOLD"/>
    <property type="match status" value="1"/>
</dbReference>
<gene>
    <name evidence="7" type="ORF">SAMN05421640_1709</name>
</gene>
<keyword evidence="1" id="KW-0813">Transport</keyword>
<dbReference type="Gene3D" id="3.40.50.300">
    <property type="entry name" value="P-loop containing nucleotide triphosphate hydrolases"/>
    <property type="match status" value="1"/>
</dbReference>
<accession>A0A239IKK0</accession>
<dbReference type="AlphaFoldDB" id="A0A239IKK0"/>
<dbReference type="InterPro" id="IPR017911">
    <property type="entry name" value="MacB-like_ATP-bd"/>
</dbReference>
<dbReference type="PROSITE" id="PS50893">
    <property type="entry name" value="ABC_TRANSPORTER_2"/>
    <property type="match status" value="1"/>
</dbReference>
<dbReference type="InterPro" id="IPR003593">
    <property type="entry name" value="AAA+_ATPase"/>
</dbReference>
<keyword evidence="8" id="KW-1185">Reference proteome</keyword>
<dbReference type="SMART" id="SM00382">
    <property type="entry name" value="AAA"/>
    <property type="match status" value="1"/>
</dbReference>
<dbReference type="OrthoDB" id="1114670at2"/>
<dbReference type="Pfam" id="PF00005">
    <property type="entry name" value="ABC_tran"/>
    <property type="match status" value="1"/>
</dbReference>
<evidence type="ECO:0000256" key="3">
    <source>
        <dbReference type="ARBA" id="ARBA00022840"/>
    </source>
</evidence>
<keyword evidence="4" id="KW-1278">Translocase</keyword>
<dbReference type="GO" id="GO:0022857">
    <property type="term" value="F:transmembrane transporter activity"/>
    <property type="evidence" value="ECO:0007669"/>
    <property type="project" value="UniProtKB-ARBA"/>
</dbReference>
<feature type="domain" description="ABC transporter" evidence="6">
    <location>
        <begin position="2"/>
        <end position="219"/>
    </location>
</feature>
<sequence length="220" mass="25054">MINLKDVSKFIESKYQRTFILKGVDLEIKEGEFVSIMGPSGSGKSTLLNIIGMLDKPSEGEYYFMDEPVHKLREKRISRIHKEHIGFIFQAYHLIDELTVYENIETPLIYRGVKGKERASMIAEMLDKFKMVAKKDLFPEQLSGGQQQLVGVVRAIIGKPKLLLADEPTGNLHSTQGEEVMDVLKQLHKEGMTIVQVTHNEKFAEYGSRIIQLEDGRVMD</sequence>
<evidence type="ECO:0000256" key="5">
    <source>
        <dbReference type="ARBA" id="ARBA00038388"/>
    </source>
</evidence>
<organism evidence="7 8">
    <name type="scientific">Ekhidna lutea</name>
    <dbReference type="NCBI Taxonomy" id="447679"/>
    <lineage>
        <taxon>Bacteria</taxon>
        <taxon>Pseudomonadati</taxon>
        <taxon>Bacteroidota</taxon>
        <taxon>Cytophagia</taxon>
        <taxon>Cytophagales</taxon>
        <taxon>Reichenbachiellaceae</taxon>
        <taxon>Ekhidna</taxon>
    </lineage>
</organism>
<evidence type="ECO:0000259" key="6">
    <source>
        <dbReference type="PROSITE" id="PS50893"/>
    </source>
</evidence>
<dbReference type="InterPro" id="IPR027417">
    <property type="entry name" value="P-loop_NTPase"/>
</dbReference>
<dbReference type="FunFam" id="3.40.50.300:FF:000032">
    <property type="entry name" value="Export ABC transporter ATP-binding protein"/>
    <property type="match status" value="1"/>
</dbReference>
<dbReference type="SUPFAM" id="SSF52540">
    <property type="entry name" value="P-loop containing nucleoside triphosphate hydrolases"/>
    <property type="match status" value="1"/>
</dbReference>
<dbReference type="InterPro" id="IPR017871">
    <property type="entry name" value="ABC_transporter-like_CS"/>
</dbReference>
<protein>
    <submittedName>
        <fullName evidence="7">Putative ABC transport system ATP-binding protein/macrolide transport system ATP-binding/permease protein</fullName>
    </submittedName>
</protein>
<dbReference type="PROSITE" id="PS00211">
    <property type="entry name" value="ABC_TRANSPORTER_1"/>
    <property type="match status" value="1"/>
</dbReference>
<keyword evidence="3 7" id="KW-0067">ATP-binding</keyword>
<proteinExistence type="inferred from homology"/>
<reference evidence="7 8" key="1">
    <citation type="submission" date="2017-06" db="EMBL/GenBank/DDBJ databases">
        <authorList>
            <person name="Kim H.J."/>
            <person name="Triplett B.A."/>
        </authorList>
    </citation>
    <scope>NUCLEOTIDE SEQUENCE [LARGE SCALE GENOMIC DNA]</scope>
    <source>
        <strain evidence="7 8">DSM 19307</strain>
    </source>
</reference>